<dbReference type="Proteomes" id="UP000310158">
    <property type="component" value="Unassembled WGS sequence"/>
</dbReference>
<reference evidence="2 3" key="1">
    <citation type="submission" date="2019-02" db="EMBL/GenBank/DDBJ databases">
        <title>Genome sequencing of the rare red list fungi Bondarzewia mesenterica.</title>
        <authorList>
            <person name="Buettner E."/>
            <person name="Kellner H."/>
        </authorList>
    </citation>
    <scope>NUCLEOTIDE SEQUENCE [LARGE SCALE GENOMIC DNA]</scope>
    <source>
        <strain evidence="2 3">DSM 108281</strain>
    </source>
</reference>
<sequence length="702" mass="77553">MASHLSTLNSVSPANLLAAPGHLLPAQLTMGITNVFAQTVGPALPSISVLAAPPVNHFHGVPLPIPGNANIRRMASVVYNLHGVPRQYPVNHFMSTEKTRVMFHPSVAPESVFQTIGMPNSSIHLKHEDLPAYYSRFVAAGLHFTVTLPAYTYRHPAHLLMYRESTPISLPPLQMVAPMRNSPGPRYGDLMGPIDSLGTEAFISVPIQRLLHPCFPRRVLAPLPWLCTVDTNNGTLHVGRIDSDAHLNECRAFNCSCRPPKSAICCCRPTVSNRTRPLHFGHTHPFRVQARPDIPPIVKHTGTPRVAASGAPFHANMSLKLDGVDPSHSHFPESVHVTFNQSYFAVFGSSGQLPSIRRPRSTSSSSNASAGPASNRPRLSASQLDGHEADHTVPGPSFIFHSAETDAPTALPSVAQVEPVTAMEHVSNVSLTAPDFPLQLDEDIATTEDILHYILKIHGDDDKDGFVPPSRISIYRTEGVSLNSFLHSYREIRLGRLAISRGPEQSVYQELTGHILPSMHMFWEQRGTWYIPVFCKLDVTMSERLSTFRAFGTILAIQMIADGCLTPPHMLTAMDPELGTKLQIWFDWLINEMGDVLSQTGLVPETRTPAVHDALTKAFVAQTFFGHLMPWKLEEFMAMREGFNLRLSKRSHVAFIETFATAFPGQDDHTAWLVLGLYNRHLTSPTEVFEHCTHIIQSLDIV</sequence>
<feature type="compositionally biased region" description="Low complexity" evidence="1">
    <location>
        <begin position="361"/>
        <end position="377"/>
    </location>
</feature>
<organism evidence="2 3">
    <name type="scientific">Bondarzewia mesenterica</name>
    <dbReference type="NCBI Taxonomy" id="1095465"/>
    <lineage>
        <taxon>Eukaryota</taxon>
        <taxon>Fungi</taxon>
        <taxon>Dikarya</taxon>
        <taxon>Basidiomycota</taxon>
        <taxon>Agaricomycotina</taxon>
        <taxon>Agaricomycetes</taxon>
        <taxon>Russulales</taxon>
        <taxon>Bondarzewiaceae</taxon>
        <taxon>Bondarzewia</taxon>
    </lineage>
</organism>
<dbReference type="OrthoDB" id="3271070at2759"/>
<feature type="region of interest" description="Disordered" evidence="1">
    <location>
        <begin position="352"/>
        <end position="399"/>
    </location>
</feature>
<protein>
    <submittedName>
        <fullName evidence="2">Uncharacterized protein</fullName>
    </submittedName>
</protein>
<name>A0A4S4L3R3_9AGAM</name>
<dbReference type="EMBL" id="SGPL01000929">
    <property type="protein sequence ID" value="THH06036.1"/>
    <property type="molecule type" value="Genomic_DNA"/>
</dbReference>
<accession>A0A4S4L3R3</accession>
<keyword evidence="3" id="KW-1185">Reference proteome</keyword>
<evidence type="ECO:0000313" key="2">
    <source>
        <dbReference type="EMBL" id="THH06036.1"/>
    </source>
</evidence>
<evidence type="ECO:0000256" key="1">
    <source>
        <dbReference type="SAM" id="MobiDB-lite"/>
    </source>
</evidence>
<proteinExistence type="predicted"/>
<gene>
    <name evidence="2" type="ORF">EW146_g9740</name>
</gene>
<comment type="caution">
    <text evidence="2">The sequence shown here is derived from an EMBL/GenBank/DDBJ whole genome shotgun (WGS) entry which is preliminary data.</text>
</comment>
<evidence type="ECO:0000313" key="3">
    <source>
        <dbReference type="Proteomes" id="UP000310158"/>
    </source>
</evidence>
<dbReference type="AlphaFoldDB" id="A0A4S4L3R3"/>